<sequence length="286" mass="32932">MQYSKKNIVVTGATSGIGFSTCELLLQNGFKVIGVGHSKENCEKAYKDLNVKFSNADIIFFYGDMIQQQEVIRIGEDIKKYLHENCNDKLFAIINNAGCVRSWYMTSNEGYEQQFALNHLAGFLLTYELFSNLLLGKGRILFTSSDSHKMMKMRWKDLMFEMGYNPLLAYKQSKLCNMLTAYTLNERYRNKGIAAYGVDPGLVSTNIGNKNTGWLVNFIWSMRKKHGVDSMEAAKTYLMLCMEETPPRELYFRFLKPHTYSKQVNKENSDRLFVLSEKLCNINYLG</sequence>
<dbReference type="RefSeq" id="WP_406770783.1">
    <property type="nucleotide sequence ID" value="NZ_JBJHZZ010000016.1"/>
</dbReference>
<dbReference type="SUPFAM" id="SSF51735">
    <property type="entry name" value="NAD(P)-binding Rossmann-fold domains"/>
    <property type="match status" value="1"/>
</dbReference>
<comment type="similarity">
    <text evidence="1">Belongs to the short-chain dehydrogenases/reductases (SDR) family.</text>
</comment>
<keyword evidence="4" id="KW-1185">Reference proteome</keyword>
<organism evidence="3 4">
    <name type="scientific">Candidatus Clostridium stratigraminis</name>
    <dbReference type="NCBI Taxonomy" id="3381661"/>
    <lineage>
        <taxon>Bacteria</taxon>
        <taxon>Bacillati</taxon>
        <taxon>Bacillota</taxon>
        <taxon>Clostridia</taxon>
        <taxon>Eubacteriales</taxon>
        <taxon>Clostridiaceae</taxon>
        <taxon>Clostridium</taxon>
    </lineage>
</organism>
<protein>
    <submittedName>
        <fullName evidence="3">SDR family NAD(P)-dependent oxidoreductase</fullName>
    </submittedName>
</protein>
<dbReference type="Pfam" id="PF00106">
    <property type="entry name" value="adh_short"/>
    <property type="match status" value="1"/>
</dbReference>
<evidence type="ECO:0000313" key="4">
    <source>
        <dbReference type="Proteomes" id="UP001623591"/>
    </source>
</evidence>
<evidence type="ECO:0000256" key="2">
    <source>
        <dbReference type="ARBA" id="ARBA00023002"/>
    </source>
</evidence>
<dbReference type="InterPro" id="IPR002347">
    <property type="entry name" value="SDR_fam"/>
</dbReference>
<dbReference type="EMBL" id="JBJHZZ010000016">
    <property type="protein sequence ID" value="MFL0248354.1"/>
    <property type="molecule type" value="Genomic_DNA"/>
</dbReference>
<dbReference type="Proteomes" id="UP001623591">
    <property type="component" value="Unassembled WGS sequence"/>
</dbReference>
<proteinExistence type="inferred from homology"/>
<dbReference type="Gene3D" id="3.40.50.720">
    <property type="entry name" value="NAD(P)-binding Rossmann-like Domain"/>
    <property type="match status" value="1"/>
</dbReference>
<dbReference type="PANTHER" id="PTHR24320">
    <property type="entry name" value="RETINOL DEHYDROGENASE"/>
    <property type="match status" value="1"/>
</dbReference>
<comment type="caution">
    <text evidence="3">The sequence shown here is derived from an EMBL/GenBank/DDBJ whole genome shotgun (WGS) entry which is preliminary data.</text>
</comment>
<name>A0ABW8TBG8_9CLOT</name>
<reference evidence="3 4" key="1">
    <citation type="submission" date="2024-11" db="EMBL/GenBank/DDBJ databases">
        <authorList>
            <person name="Heng Y.C."/>
            <person name="Lim A.C.H."/>
            <person name="Lee J.K.Y."/>
            <person name="Kittelmann S."/>
        </authorList>
    </citation>
    <scope>NUCLEOTIDE SEQUENCE [LARGE SCALE GENOMIC DNA]</scope>
    <source>
        <strain evidence="3 4">WILCCON 0185</strain>
    </source>
</reference>
<evidence type="ECO:0000256" key="1">
    <source>
        <dbReference type="ARBA" id="ARBA00006484"/>
    </source>
</evidence>
<accession>A0ABW8TBG8</accession>
<gene>
    <name evidence="3" type="ORF">ACJDUG_15480</name>
</gene>
<dbReference type="PRINTS" id="PR00081">
    <property type="entry name" value="GDHRDH"/>
</dbReference>
<dbReference type="InterPro" id="IPR036291">
    <property type="entry name" value="NAD(P)-bd_dom_sf"/>
</dbReference>
<dbReference type="PANTHER" id="PTHR24320:SF148">
    <property type="entry name" value="NAD(P)-BINDING ROSSMANN-FOLD SUPERFAMILY PROTEIN"/>
    <property type="match status" value="1"/>
</dbReference>
<keyword evidence="2" id="KW-0560">Oxidoreductase</keyword>
<evidence type="ECO:0000313" key="3">
    <source>
        <dbReference type="EMBL" id="MFL0248354.1"/>
    </source>
</evidence>